<feature type="transmembrane region" description="Helical" evidence="7">
    <location>
        <begin position="446"/>
        <end position="465"/>
    </location>
</feature>
<feature type="transmembrane region" description="Helical" evidence="7">
    <location>
        <begin position="305"/>
        <end position="325"/>
    </location>
</feature>
<dbReference type="PANTHER" id="PTHR42682">
    <property type="entry name" value="HYDROGENASE-4 COMPONENT F"/>
    <property type="match status" value="1"/>
</dbReference>
<dbReference type="PANTHER" id="PTHR42682:SF4">
    <property type="entry name" value="NADH-UBIQUINONE_PLASTOQUINONE"/>
    <property type="match status" value="1"/>
</dbReference>
<feature type="transmembrane region" description="Helical" evidence="7">
    <location>
        <begin position="88"/>
        <end position="106"/>
    </location>
</feature>
<feature type="transmembrane region" description="Helical" evidence="7">
    <location>
        <begin position="112"/>
        <end position="131"/>
    </location>
</feature>
<dbReference type="PRINTS" id="PR01437">
    <property type="entry name" value="NUOXDRDTASE4"/>
</dbReference>
<evidence type="ECO:0000313" key="9">
    <source>
        <dbReference type="EMBL" id="HGQ36353.1"/>
    </source>
</evidence>
<feature type="transmembrane region" description="Helical" evidence="7">
    <location>
        <begin position="218"/>
        <end position="240"/>
    </location>
</feature>
<dbReference type="GO" id="GO:0008137">
    <property type="term" value="F:NADH dehydrogenase (ubiquinone) activity"/>
    <property type="evidence" value="ECO:0007669"/>
    <property type="project" value="InterPro"/>
</dbReference>
<dbReference type="GO" id="GO:0005886">
    <property type="term" value="C:plasma membrane"/>
    <property type="evidence" value="ECO:0007669"/>
    <property type="project" value="UniProtKB-SubCell"/>
</dbReference>
<evidence type="ECO:0000256" key="2">
    <source>
        <dbReference type="ARBA" id="ARBA00022475"/>
    </source>
</evidence>
<keyword evidence="4 7" id="KW-1133">Transmembrane helix</keyword>
<keyword evidence="6 7" id="KW-0472">Membrane</keyword>
<feature type="transmembrane region" description="Helical" evidence="7">
    <location>
        <begin position="62"/>
        <end position="81"/>
    </location>
</feature>
<protein>
    <recommendedName>
        <fullName evidence="8">NADH:quinone oxidoreductase/Mrp antiporter transmembrane domain-containing protein</fullName>
    </recommendedName>
</protein>
<comment type="caution">
    <text evidence="10">The sequence shown here is derived from an EMBL/GenBank/DDBJ whole genome shotgun (WGS) entry which is preliminary data.</text>
</comment>
<dbReference type="InterPro" id="IPR052175">
    <property type="entry name" value="ComplexI-like_HydComp"/>
</dbReference>
<gene>
    <name evidence="10" type="ORF">ENU08_02155</name>
    <name evidence="9" type="ORF">ENU41_06730</name>
</gene>
<dbReference type="EMBL" id="DTCK01000041">
    <property type="protein sequence ID" value="HGQ36353.1"/>
    <property type="molecule type" value="Genomic_DNA"/>
</dbReference>
<feature type="transmembrane region" description="Helical" evidence="7">
    <location>
        <begin position="471"/>
        <end position="490"/>
    </location>
</feature>
<evidence type="ECO:0000256" key="6">
    <source>
        <dbReference type="ARBA" id="ARBA00023136"/>
    </source>
</evidence>
<evidence type="ECO:0000313" key="10">
    <source>
        <dbReference type="EMBL" id="HGQ64032.1"/>
    </source>
</evidence>
<organism evidence="10">
    <name type="scientific">Ignisphaera aggregans</name>
    <dbReference type="NCBI Taxonomy" id="334771"/>
    <lineage>
        <taxon>Archaea</taxon>
        <taxon>Thermoproteota</taxon>
        <taxon>Thermoprotei</taxon>
        <taxon>Desulfurococcales</taxon>
        <taxon>Desulfurococcaceae</taxon>
        <taxon>Ignisphaera</taxon>
    </lineage>
</organism>
<feature type="transmembrane region" description="Helical" evidence="7">
    <location>
        <begin position="345"/>
        <end position="365"/>
    </location>
</feature>
<dbReference type="GO" id="GO:0016491">
    <property type="term" value="F:oxidoreductase activity"/>
    <property type="evidence" value="ECO:0007669"/>
    <property type="project" value="UniProtKB-KW"/>
</dbReference>
<keyword evidence="3 7" id="KW-0812">Transmembrane</keyword>
<feature type="transmembrane region" description="Helical" evidence="7">
    <location>
        <begin position="169"/>
        <end position="186"/>
    </location>
</feature>
<dbReference type="EMBL" id="DTBD01000015">
    <property type="protein sequence ID" value="HGQ64032.1"/>
    <property type="molecule type" value="Genomic_DNA"/>
</dbReference>
<evidence type="ECO:0000256" key="7">
    <source>
        <dbReference type="SAM" id="Phobius"/>
    </source>
</evidence>
<dbReference type="GO" id="GO:0042773">
    <property type="term" value="P:ATP synthesis coupled electron transport"/>
    <property type="evidence" value="ECO:0007669"/>
    <property type="project" value="InterPro"/>
</dbReference>
<dbReference type="AlphaFoldDB" id="A0A7C4NSI9"/>
<dbReference type="InterPro" id="IPR001750">
    <property type="entry name" value="ND/Mrp_TM"/>
</dbReference>
<dbReference type="Pfam" id="PF00361">
    <property type="entry name" value="Proton_antipo_M"/>
    <property type="match status" value="1"/>
</dbReference>
<sequence>MLDTTITTSMYIHYIIPVGISIMLLAGSFTKIKVIRYIGYAGLAVATTIMHLLSIIDFTSFIFSLLAIVVGSISALYSDIYEVKKYGALNLHLLIDLFALSVYAVFLAPNMVFFIVTWFLAEIIGFFAIVYEVRAETFRAGLRYLLVSMVPADLALMTLLAYITLNKGFTNALIIPLNTVSIILSIMPLQISLIVVLGFSAKAAITPLHFWLPDAHSLAPAPASAVLSGIMVKMGLYGILRFLPLIDVAFTPVIFVALGVLSAIYGGLLAMAQTDIKRLLAYSTIENTGLMMIALMMYKATGMNIFYSAFLALLTAHSLFKSALFLNSGTVEVIAHTRDITKLGYLVRIIPIATVSAILSVSSLMGIPPTLGFLAKLLLLTSLTLFTINSTIIGIVITSLVVVALVLAIIYSLKYLTVYWGAWFARKRYEEKSDKSCERLLVKWELIPAILSLTLAPFMLPILGISITLEIISALILAIAIFLVVSLYIYSRVKSARYDTTWLGGEIP</sequence>
<feature type="transmembrane region" description="Helical" evidence="7">
    <location>
        <begin position="12"/>
        <end position="30"/>
    </location>
</feature>
<feature type="domain" description="NADH:quinone oxidoreductase/Mrp antiporter transmembrane" evidence="8">
    <location>
        <begin position="118"/>
        <end position="399"/>
    </location>
</feature>
<evidence type="ECO:0000259" key="8">
    <source>
        <dbReference type="Pfam" id="PF00361"/>
    </source>
</evidence>
<feature type="transmembrane region" description="Helical" evidence="7">
    <location>
        <begin position="143"/>
        <end position="163"/>
    </location>
</feature>
<name>A0A7C4NSI9_9CREN</name>
<feature type="transmembrane region" description="Helical" evidence="7">
    <location>
        <begin position="252"/>
        <end position="273"/>
    </location>
</feature>
<feature type="transmembrane region" description="Helical" evidence="7">
    <location>
        <begin position="37"/>
        <end position="56"/>
    </location>
</feature>
<feature type="transmembrane region" description="Helical" evidence="7">
    <location>
        <begin position="279"/>
        <end position="298"/>
    </location>
</feature>
<accession>A0A7C4NSI9</accession>
<keyword evidence="5" id="KW-0560">Oxidoreductase</keyword>
<evidence type="ECO:0000256" key="3">
    <source>
        <dbReference type="ARBA" id="ARBA00022692"/>
    </source>
</evidence>
<evidence type="ECO:0000256" key="1">
    <source>
        <dbReference type="ARBA" id="ARBA00004651"/>
    </source>
</evidence>
<dbReference type="InterPro" id="IPR003918">
    <property type="entry name" value="NADH_UbQ_OxRdtase"/>
</dbReference>
<keyword evidence="2" id="KW-1003">Cell membrane</keyword>
<evidence type="ECO:0000256" key="5">
    <source>
        <dbReference type="ARBA" id="ARBA00023002"/>
    </source>
</evidence>
<evidence type="ECO:0000256" key="4">
    <source>
        <dbReference type="ARBA" id="ARBA00022989"/>
    </source>
</evidence>
<comment type="subcellular location">
    <subcellularLocation>
        <location evidence="1">Cell membrane</location>
        <topology evidence="1">Multi-pass membrane protein</topology>
    </subcellularLocation>
</comment>
<proteinExistence type="predicted"/>
<reference evidence="10" key="1">
    <citation type="journal article" date="2020" name="mSystems">
        <title>Genome- and Community-Level Interaction Insights into Carbon Utilization and Element Cycling Functions of Hydrothermarchaeota in Hydrothermal Sediment.</title>
        <authorList>
            <person name="Zhou Z."/>
            <person name="Liu Y."/>
            <person name="Xu W."/>
            <person name="Pan J."/>
            <person name="Luo Z.H."/>
            <person name="Li M."/>
        </authorList>
    </citation>
    <scope>NUCLEOTIDE SEQUENCE [LARGE SCALE GENOMIC DNA]</scope>
    <source>
        <strain evidence="10">SpSt-637</strain>
        <strain evidence="9">SpSt-667</strain>
    </source>
</reference>